<accession>A0A1G2MIB6</accession>
<gene>
    <name evidence="2" type="ORF">A2W52_02820</name>
</gene>
<sequence length="239" mass="27170">MVFEIKQEKFEGPLDLLLTVIEKKQLHISDIALSRVTDDFLLYAKDRPDISIAESAEFAFIVSTLLLIKSRALLPQFALSEEETESIDELERRLKLLQRFRELGRHVRRLFGRSPLYLPRERNREPIFAPPRSVSVATLLRAVKSIIAALPKAEALQRVVVGKAISIEQMIEKLKERVSSALRISFKEFAGALRGNRVQVIVGFLAMLELIKEGIITATQDAPHGNIMMETERVDVPHY</sequence>
<dbReference type="PANTHER" id="PTHR33969">
    <property type="entry name" value="SEGREGATION AND CONDENSATION PROTEIN A"/>
    <property type="match status" value="1"/>
</dbReference>
<name>A0A1G2MIB6_9BACT</name>
<dbReference type="Proteomes" id="UP000176493">
    <property type="component" value="Unassembled WGS sequence"/>
</dbReference>
<comment type="caution">
    <text evidence="2">The sequence shown here is derived from an EMBL/GenBank/DDBJ whole genome shotgun (WGS) entry which is preliminary data.</text>
</comment>
<protein>
    <recommendedName>
        <fullName evidence="1">Segregation and condensation protein A</fullName>
    </recommendedName>
</protein>
<proteinExistence type="predicted"/>
<dbReference type="Gene3D" id="6.10.250.2410">
    <property type="match status" value="1"/>
</dbReference>
<evidence type="ECO:0000256" key="1">
    <source>
        <dbReference type="ARBA" id="ARBA00044777"/>
    </source>
</evidence>
<evidence type="ECO:0000313" key="3">
    <source>
        <dbReference type="Proteomes" id="UP000176493"/>
    </source>
</evidence>
<dbReference type="AlphaFoldDB" id="A0A1G2MIB6"/>
<evidence type="ECO:0000313" key="2">
    <source>
        <dbReference type="EMBL" id="OHA23670.1"/>
    </source>
</evidence>
<reference evidence="2 3" key="1">
    <citation type="journal article" date="2016" name="Nat. Commun.">
        <title>Thousands of microbial genomes shed light on interconnected biogeochemical processes in an aquifer system.</title>
        <authorList>
            <person name="Anantharaman K."/>
            <person name="Brown C.T."/>
            <person name="Hug L.A."/>
            <person name="Sharon I."/>
            <person name="Castelle C.J."/>
            <person name="Probst A.J."/>
            <person name="Thomas B.C."/>
            <person name="Singh A."/>
            <person name="Wilkins M.J."/>
            <person name="Karaoz U."/>
            <person name="Brodie E.L."/>
            <person name="Williams K.H."/>
            <person name="Hubbard S.S."/>
            <person name="Banfield J.F."/>
        </authorList>
    </citation>
    <scope>NUCLEOTIDE SEQUENCE [LARGE SCALE GENOMIC DNA]</scope>
</reference>
<dbReference type="InterPro" id="IPR003768">
    <property type="entry name" value="ScpA"/>
</dbReference>
<dbReference type="Pfam" id="PF02616">
    <property type="entry name" value="SMC_ScpA"/>
    <property type="match status" value="1"/>
</dbReference>
<dbReference type="PANTHER" id="PTHR33969:SF2">
    <property type="entry name" value="SEGREGATION AND CONDENSATION PROTEIN A"/>
    <property type="match status" value="1"/>
</dbReference>
<organism evidence="2 3">
    <name type="scientific">Candidatus Taylorbacteria bacterium RIFCSPHIGHO2_02_49_25</name>
    <dbReference type="NCBI Taxonomy" id="1802305"/>
    <lineage>
        <taxon>Bacteria</taxon>
        <taxon>Candidatus Tayloriibacteriota</taxon>
    </lineage>
</organism>
<dbReference type="EMBL" id="MHRJ01000001">
    <property type="protein sequence ID" value="OHA23670.1"/>
    <property type="molecule type" value="Genomic_DNA"/>
</dbReference>